<accession>A0A437UN98</accession>
<reference evidence="1" key="2">
    <citation type="submission" date="2023-03" db="EMBL/GenBank/DDBJ databases">
        <authorList>
            <person name="Shen W."/>
            <person name="Cai J."/>
        </authorList>
    </citation>
    <scope>NUCLEOTIDE SEQUENCE</scope>
    <source>
        <strain evidence="1">P33-2</strain>
    </source>
</reference>
<evidence type="ECO:0000313" key="3">
    <source>
        <dbReference type="Proteomes" id="UP000288388"/>
    </source>
</evidence>
<dbReference type="Proteomes" id="UP001260773">
    <property type="component" value="Unassembled WGS sequence"/>
</dbReference>
<sequence length="260" mass="30046">MMKLIVEIDHDTTSIQFDEEGTMMIFRNLKKVPALTKDQLVLYFKGREAQSVDYGQTIDQKILKEADSLVTISVPWDIEGRELAQQMLEVWQKNALKTAGLFEEQKIAVNRYPIVARHQERLFELLTTFGFENKKVKAKPAKAQHRWNKQVSEIPFYIDYNNAKGEVIWQKRNEMRLLAGAKLTQEMPLNKDGSVGFSARLTEKLRADYADKISNYTTTEDIIFKSVNEVGIFLYYAGTNGWLVFKDKDGKTIDEYTVVK</sequence>
<dbReference type="EMBL" id="JARPWH010000080">
    <property type="protein sequence ID" value="MDT2404124.1"/>
    <property type="molecule type" value="Genomic_DNA"/>
</dbReference>
<protein>
    <submittedName>
        <fullName evidence="1">DUF4357 domain-containing protein</fullName>
    </submittedName>
</protein>
<dbReference type="Proteomes" id="UP000288388">
    <property type="component" value="Unassembled WGS sequence"/>
</dbReference>
<proteinExistence type="predicted"/>
<dbReference type="RefSeq" id="WP_127978925.1">
    <property type="nucleotide sequence ID" value="NZ_CAXOGR010000050.1"/>
</dbReference>
<evidence type="ECO:0000313" key="1">
    <source>
        <dbReference type="EMBL" id="MDT2404124.1"/>
    </source>
</evidence>
<reference evidence="2 3" key="1">
    <citation type="submission" date="2018-12" db="EMBL/GenBank/DDBJ databases">
        <title>A novel vanA-carrying plasmid in a clinical isolate of Enterococcus avium.</title>
        <authorList>
            <person name="Bernasconi O.J."/>
            <person name="Luzzaro F."/>
            <person name="Endimiani A."/>
        </authorList>
    </citation>
    <scope>NUCLEOTIDE SEQUENCE [LARGE SCALE GENOMIC DNA]</scope>
    <source>
        <strain evidence="2 3">LC0559/18</strain>
    </source>
</reference>
<dbReference type="EMBL" id="RYZS01000001">
    <property type="protein sequence ID" value="RVU95062.1"/>
    <property type="molecule type" value="Genomic_DNA"/>
</dbReference>
<organism evidence="2 3">
    <name type="scientific">Enterococcus avium</name>
    <name type="common">Streptococcus avium</name>
    <dbReference type="NCBI Taxonomy" id="33945"/>
    <lineage>
        <taxon>Bacteria</taxon>
        <taxon>Bacillati</taxon>
        <taxon>Bacillota</taxon>
        <taxon>Bacilli</taxon>
        <taxon>Lactobacillales</taxon>
        <taxon>Enterococcaceae</taxon>
        <taxon>Enterococcus</taxon>
    </lineage>
</organism>
<evidence type="ECO:0000313" key="2">
    <source>
        <dbReference type="EMBL" id="RVU95062.1"/>
    </source>
</evidence>
<comment type="caution">
    <text evidence="2">The sequence shown here is derived from an EMBL/GenBank/DDBJ whole genome shotgun (WGS) entry which is preliminary data.</text>
</comment>
<gene>
    <name evidence="2" type="ORF">EK398_09435</name>
    <name evidence="1" type="ORF">P7D43_17285</name>
</gene>
<dbReference type="AlphaFoldDB" id="A0A437UN98"/>
<name>A0A437UN98_ENTAV</name>